<name>A0A6J4KVV3_9ACTN</name>
<dbReference type="GO" id="GO:0004518">
    <property type="term" value="F:nuclease activity"/>
    <property type="evidence" value="ECO:0007669"/>
    <property type="project" value="UniProtKB-KW"/>
</dbReference>
<dbReference type="PANTHER" id="PTHR33317">
    <property type="entry name" value="POLYNUCLEOTIDYL TRANSFERASE, RIBONUCLEASE H-LIKE SUPERFAMILY PROTEIN"/>
    <property type="match status" value="1"/>
</dbReference>
<dbReference type="AlphaFoldDB" id="A0A6J4KVV3"/>
<dbReference type="SUPFAM" id="SSF53098">
    <property type="entry name" value="Ribonuclease H-like"/>
    <property type="match status" value="1"/>
</dbReference>
<evidence type="ECO:0000256" key="5">
    <source>
        <dbReference type="HAMAP-Rule" id="MF_00651"/>
    </source>
</evidence>
<keyword evidence="4 5" id="KW-0378">Hydrolase</keyword>
<reference evidence="7" key="1">
    <citation type="submission" date="2020-02" db="EMBL/GenBank/DDBJ databases">
        <authorList>
            <person name="Meier V. D."/>
        </authorList>
    </citation>
    <scope>NUCLEOTIDE SEQUENCE</scope>
    <source>
        <strain evidence="7">AVDCRST_MAG07</strain>
    </source>
</reference>
<protein>
    <recommendedName>
        <fullName evidence="5">Putative pre-16S rRNA nuclease</fullName>
        <ecNumber evidence="5">3.1.-.-</ecNumber>
    </recommendedName>
</protein>
<comment type="similarity">
    <text evidence="5">Belongs to the YqgF HJR family.</text>
</comment>
<dbReference type="EC" id="3.1.-.-" evidence="5"/>
<evidence type="ECO:0000256" key="4">
    <source>
        <dbReference type="ARBA" id="ARBA00022801"/>
    </source>
</evidence>
<dbReference type="GO" id="GO:0000967">
    <property type="term" value="P:rRNA 5'-end processing"/>
    <property type="evidence" value="ECO:0007669"/>
    <property type="project" value="UniProtKB-UniRule"/>
</dbReference>
<evidence type="ECO:0000256" key="2">
    <source>
        <dbReference type="ARBA" id="ARBA00022517"/>
    </source>
</evidence>
<accession>A0A6J4KVV3</accession>
<keyword evidence="3 5" id="KW-0540">Nuclease</keyword>
<keyword evidence="1 5" id="KW-0963">Cytoplasm</keyword>
<keyword evidence="2 5" id="KW-0690">Ribosome biogenesis</keyword>
<dbReference type="InterPro" id="IPR005227">
    <property type="entry name" value="YqgF"/>
</dbReference>
<dbReference type="InterPro" id="IPR037027">
    <property type="entry name" value="YqgF/RNaseH-like_dom_sf"/>
</dbReference>
<sequence>MVVAVDVGTVRVGVAASDPHRVLASPVETVAAPGHRRVAQLVAEREAVLVVVGLPTSLSGRAASASADMARAWVDRFRPLVAPVEVRLVDERLTTVSATAALRASGRSAKRSRAVVDQAAAVALLQAVLDAPPPRP</sequence>
<dbReference type="InterPro" id="IPR006641">
    <property type="entry name" value="YqgF/RNaseH-like_dom"/>
</dbReference>
<evidence type="ECO:0000259" key="6">
    <source>
        <dbReference type="SMART" id="SM00732"/>
    </source>
</evidence>
<dbReference type="Pfam" id="PF03652">
    <property type="entry name" value="RuvX"/>
    <property type="match status" value="1"/>
</dbReference>
<dbReference type="SMART" id="SM00732">
    <property type="entry name" value="YqgFc"/>
    <property type="match status" value="1"/>
</dbReference>
<proteinExistence type="inferred from homology"/>
<dbReference type="CDD" id="cd16964">
    <property type="entry name" value="YqgF"/>
    <property type="match status" value="1"/>
</dbReference>
<comment type="function">
    <text evidence="5">Could be a nuclease involved in processing of the 5'-end of pre-16S rRNA.</text>
</comment>
<comment type="subcellular location">
    <subcellularLocation>
        <location evidence="5">Cytoplasm</location>
    </subcellularLocation>
</comment>
<evidence type="ECO:0000256" key="3">
    <source>
        <dbReference type="ARBA" id="ARBA00022722"/>
    </source>
</evidence>
<dbReference type="GO" id="GO:0016788">
    <property type="term" value="F:hydrolase activity, acting on ester bonds"/>
    <property type="evidence" value="ECO:0007669"/>
    <property type="project" value="UniProtKB-UniRule"/>
</dbReference>
<gene>
    <name evidence="7" type="ORF">AVDCRST_MAG07-849</name>
</gene>
<dbReference type="HAMAP" id="MF_00651">
    <property type="entry name" value="Nuclease_YqgF"/>
    <property type="match status" value="1"/>
</dbReference>
<dbReference type="Gene3D" id="3.30.420.140">
    <property type="entry name" value="YqgF/RNase H-like domain"/>
    <property type="match status" value="1"/>
</dbReference>
<dbReference type="InterPro" id="IPR012337">
    <property type="entry name" value="RNaseH-like_sf"/>
</dbReference>
<evidence type="ECO:0000256" key="1">
    <source>
        <dbReference type="ARBA" id="ARBA00022490"/>
    </source>
</evidence>
<evidence type="ECO:0000313" key="7">
    <source>
        <dbReference type="EMBL" id="CAA9316102.1"/>
    </source>
</evidence>
<dbReference type="PANTHER" id="PTHR33317:SF4">
    <property type="entry name" value="POLYNUCLEOTIDYL TRANSFERASE, RIBONUCLEASE H-LIKE SUPERFAMILY PROTEIN"/>
    <property type="match status" value="1"/>
</dbReference>
<feature type="domain" description="YqgF/RNase H-like" evidence="6">
    <location>
        <begin position="1"/>
        <end position="98"/>
    </location>
</feature>
<dbReference type="NCBIfam" id="TIGR00250">
    <property type="entry name" value="RNAse_H_YqgF"/>
    <property type="match status" value="1"/>
</dbReference>
<dbReference type="GO" id="GO:0005829">
    <property type="term" value="C:cytosol"/>
    <property type="evidence" value="ECO:0007669"/>
    <property type="project" value="TreeGrafter"/>
</dbReference>
<organism evidence="7">
    <name type="scientific">uncultured Frankineae bacterium</name>
    <dbReference type="NCBI Taxonomy" id="437475"/>
    <lineage>
        <taxon>Bacteria</taxon>
        <taxon>Bacillati</taxon>
        <taxon>Actinomycetota</taxon>
        <taxon>Actinomycetes</taxon>
        <taxon>Frankiales</taxon>
        <taxon>environmental samples</taxon>
    </lineage>
</organism>
<dbReference type="EMBL" id="CADCUB010000048">
    <property type="protein sequence ID" value="CAA9316102.1"/>
    <property type="molecule type" value="Genomic_DNA"/>
</dbReference>